<dbReference type="Proteomes" id="UP001221757">
    <property type="component" value="Unassembled WGS sequence"/>
</dbReference>
<proteinExistence type="predicted"/>
<evidence type="ECO:0000313" key="2">
    <source>
        <dbReference type="Proteomes" id="UP001221757"/>
    </source>
</evidence>
<dbReference type="EMBL" id="JARKIE010000164">
    <property type="protein sequence ID" value="KAJ7672911.1"/>
    <property type="molecule type" value="Genomic_DNA"/>
</dbReference>
<evidence type="ECO:0000313" key="1">
    <source>
        <dbReference type="EMBL" id="KAJ7672911.1"/>
    </source>
</evidence>
<dbReference type="AlphaFoldDB" id="A0AAD7D4E9"/>
<protein>
    <submittedName>
        <fullName evidence="1">Uncharacterized protein</fullName>
    </submittedName>
</protein>
<name>A0AAD7D4E9_MYCRO</name>
<comment type="caution">
    <text evidence="1">The sequence shown here is derived from an EMBL/GenBank/DDBJ whole genome shotgun (WGS) entry which is preliminary data.</text>
</comment>
<keyword evidence="2" id="KW-1185">Reference proteome</keyword>
<sequence>MSGFYKALWRHLGSIGVYRDTATSTTWMAVYHTKTRFQMLGLIQIRALFSYLRDGKMPSFMAPEIQRPRARLNWWKRQRTGRVILASVKQRAIRSSPSTKAQGEVQAADRLHSTSTPAAPFSVLAPPDEMAITACSLGECNTHLHEGVSARLIDKRALLREASGVENLTRPSELAGLLRGQGVPHSRDFQKTIMYGMLESSEGAKLTELHGYIGLSKCVEQF</sequence>
<accession>A0AAD7D4E9</accession>
<gene>
    <name evidence="1" type="ORF">B0H17DRAFT_1141014</name>
</gene>
<reference evidence="1" key="1">
    <citation type="submission" date="2023-03" db="EMBL/GenBank/DDBJ databases">
        <title>Massive genome expansion in bonnet fungi (Mycena s.s.) driven by repeated elements and novel gene families across ecological guilds.</title>
        <authorList>
            <consortium name="Lawrence Berkeley National Laboratory"/>
            <person name="Harder C.B."/>
            <person name="Miyauchi S."/>
            <person name="Viragh M."/>
            <person name="Kuo A."/>
            <person name="Thoen E."/>
            <person name="Andreopoulos B."/>
            <person name="Lu D."/>
            <person name="Skrede I."/>
            <person name="Drula E."/>
            <person name="Henrissat B."/>
            <person name="Morin E."/>
            <person name="Kohler A."/>
            <person name="Barry K."/>
            <person name="LaButti K."/>
            <person name="Morin E."/>
            <person name="Salamov A."/>
            <person name="Lipzen A."/>
            <person name="Mereny Z."/>
            <person name="Hegedus B."/>
            <person name="Baldrian P."/>
            <person name="Stursova M."/>
            <person name="Weitz H."/>
            <person name="Taylor A."/>
            <person name="Grigoriev I.V."/>
            <person name="Nagy L.G."/>
            <person name="Martin F."/>
            <person name="Kauserud H."/>
        </authorList>
    </citation>
    <scope>NUCLEOTIDE SEQUENCE</scope>
    <source>
        <strain evidence="1">CBHHK067</strain>
    </source>
</reference>
<organism evidence="1 2">
    <name type="scientific">Mycena rosella</name>
    <name type="common">Pink bonnet</name>
    <name type="synonym">Agaricus rosellus</name>
    <dbReference type="NCBI Taxonomy" id="1033263"/>
    <lineage>
        <taxon>Eukaryota</taxon>
        <taxon>Fungi</taxon>
        <taxon>Dikarya</taxon>
        <taxon>Basidiomycota</taxon>
        <taxon>Agaricomycotina</taxon>
        <taxon>Agaricomycetes</taxon>
        <taxon>Agaricomycetidae</taxon>
        <taxon>Agaricales</taxon>
        <taxon>Marasmiineae</taxon>
        <taxon>Mycenaceae</taxon>
        <taxon>Mycena</taxon>
    </lineage>
</organism>